<dbReference type="GO" id="GO:0016887">
    <property type="term" value="F:ATP hydrolysis activity"/>
    <property type="evidence" value="ECO:0007669"/>
    <property type="project" value="InterPro"/>
</dbReference>
<dbReference type="Gene3D" id="3.40.50.300">
    <property type="entry name" value="P-loop containing nucleotide triphosphate hydrolases"/>
    <property type="match status" value="2"/>
</dbReference>
<feature type="domain" description="ATPase AAA-type core" evidence="1">
    <location>
        <begin position="23"/>
        <end position="387"/>
    </location>
</feature>
<keyword evidence="3" id="KW-1185">Reference proteome</keyword>
<dbReference type="InterPro" id="IPR027417">
    <property type="entry name" value="P-loop_NTPase"/>
</dbReference>
<organism evidence="2 3">
    <name type="scientific">Candidatus Thiomargarita nelsonii</name>
    <dbReference type="NCBI Taxonomy" id="1003181"/>
    <lineage>
        <taxon>Bacteria</taxon>
        <taxon>Pseudomonadati</taxon>
        <taxon>Pseudomonadota</taxon>
        <taxon>Gammaproteobacteria</taxon>
        <taxon>Thiotrichales</taxon>
        <taxon>Thiotrichaceae</taxon>
        <taxon>Thiomargarita</taxon>
    </lineage>
</organism>
<dbReference type="PIRSF" id="PIRSF029347">
    <property type="entry name" value="RecF"/>
    <property type="match status" value="1"/>
</dbReference>
<dbReference type="SUPFAM" id="SSF52540">
    <property type="entry name" value="P-loop containing nucleoside triphosphate hydrolases"/>
    <property type="match status" value="1"/>
</dbReference>
<name>A0A0A6PCX9_9GAMM</name>
<proteinExistence type="predicted"/>
<dbReference type="PANTHER" id="PTHR40396">
    <property type="entry name" value="ATPASE-LIKE PROTEIN"/>
    <property type="match status" value="1"/>
</dbReference>
<dbReference type="EMBL" id="JSZA02000075">
    <property type="protein sequence ID" value="KHD08099.1"/>
    <property type="molecule type" value="Genomic_DNA"/>
</dbReference>
<protein>
    <recommendedName>
        <fullName evidence="1">ATPase AAA-type core domain-containing protein</fullName>
    </recommendedName>
</protein>
<sequence length="439" mass="50320">MLTRIEISGFKTFDNFKMDVNPFLVILGPNASGKSNLFDAIRFLSRLAESDLSTAVKEMRGELYELFRRQPDGALVDKMYFAVEVLLEPKLYDAWGTEVKISHSRIRYEVEIERRQDERKIERFLISKESAKPIFACDDNWQPNNKKPSKAFKERFLKYTRHTDWLSTETEGQLQFHIHQDVQNGRTRPADAAEATILSSITNADFPHLYALREELRSWRFLQLDPIALRRPSAMIAPEKMLPDGSNLPSVLARIQAETRTDESPLGALVNIRADLVRLIPGIVDLTVETDFNNREYHIDISMREGPPFSSRVVSDGTLRVLALLALLNDPKHRGLVCFEEPENGIHPRRLKSMIQRLQELVTNPQESVEEPLSQLIMNSHSPVVLSALEVENGEVMFAQVFNEADPMTKKIKRKTIIRPISLKDEQLAGINQNLNYRD</sequence>
<dbReference type="GO" id="GO:0005524">
    <property type="term" value="F:ATP binding"/>
    <property type="evidence" value="ECO:0007669"/>
    <property type="project" value="InterPro"/>
</dbReference>
<evidence type="ECO:0000259" key="1">
    <source>
        <dbReference type="Pfam" id="PF13304"/>
    </source>
</evidence>
<evidence type="ECO:0000313" key="3">
    <source>
        <dbReference type="Proteomes" id="UP000030428"/>
    </source>
</evidence>
<dbReference type="Proteomes" id="UP000030428">
    <property type="component" value="Unassembled WGS sequence"/>
</dbReference>
<reference evidence="2 3" key="1">
    <citation type="journal article" date="2016" name="Front. Microbiol.">
        <title>Single-Cell (Meta-)Genomics of a Dimorphic Candidatus Thiomargarita nelsonii Reveals Genomic Plasticity.</title>
        <authorList>
            <person name="Flood B.E."/>
            <person name="Fliss P."/>
            <person name="Jones D.S."/>
            <person name="Dick G.J."/>
            <person name="Jain S."/>
            <person name="Kaster A.K."/>
            <person name="Winkel M."/>
            <person name="Mussmann M."/>
            <person name="Bailey J."/>
        </authorList>
    </citation>
    <scope>NUCLEOTIDE SEQUENCE [LARGE SCALE GENOMIC DNA]</scope>
    <source>
        <strain evidence="2">Hydrate Ridge</strain>
    </source>
</reference>
<accession>A0A0A6PCX9</accession>
<dbReference type="InterPro" id="IPR003959">
    <property type="entry name" value="ATPase_AAA_core"/>
</dbReference>
<dbReference type="InterPro" id="IPR014555">
    <property type="entry name" value="RecF-like"/>
</dbReference>
<gene>
    <name evidence="2" type="ORF">PN36_18790</name>
</gene>
<dbReference type="PANTHER" id="PTHR40396:SF1">
    <property type="entry name" value="ATPASE AAA-TYPE CORE DOMAIN-CONTAINING PROTEIN"/>
    <property type="match status" value="1"/>
</dbReference>
<evidence type="ECO:0000313" key="2">
    <source>
        <dbReference type="EMBL" id="KHD08099.1"/>
    </source>
</evidence>
<comment type="caution">
    <text evidence="2">The sequence shown here is derived from an EMBL/GenBank/DDBJ whole genome shotgun (WGS) entry which is preliminary data.</text>
</comment>
<dbReference type="Pfam" id="PF13304">
    <property type="entry name" value="AAA_21"/>
    <property type="match status" value="1"/>
</dbReference>
<dbReference type="AlphaFoldDB" id="A0A0A6PCX9"/>